<dbReference type="AlphaFoldDB" id="A0A9W8XIN0"/>
<dbReference type="SUPFAM" id="SSF53335">
    <property type="entry name" value="S-adenosyl-L-methionine-dependent methyltransferases"/>
    <property type="match status" value="1"/>
</dbReference>
<protein>
    <recommendedName>
        <fullName evidence="3">S-adenosyl-L-methionine-dependent methyltransferase</fullName>
    </recommendedName>
</protein>
<dbReference type="Gene3D" id="3.40.50.150">
    <property type="entry name" value="Vaccinia Virus protein VP39"/>
    <property type="match status" value="1"/>
</dbReference>
<keyword evidence="2" id="KW-1185">Reference proteome</keyword>
<dbReference type="EMBL" id="JAPEUX010000005">
    <property type="protein sequence ID" value="KAJ4351990.1"/>
    <property type="molecule type" value="Genomic_DNA"/>
</dbReference>
<dbReference type="PIRSF" id="PIRSF017393">
    <property type="entry name" value="MTase_SAV2177"/>
    <property type="match status" value="1"/>
</dbReference>
<proteinExistence type="predicted"/>
<sequence length="281" mass="31949">MAATQEQPHGLDDSSKITPTRPVVARMYDWYLGGTHSYEIDRQAAAEVAQKFPDIIPTAVENRMFLRRAVSWLAQNDVTQFIDLGSGLPTTGSTHETVLAVNNKARVLYVDIEESAVQQGKKTISEGGWELQVGMIRASALEPDAIVAHPETQRIIDFNEPVAIMMFALIHFWTPTQYNPVLHFWKSNVVKGSAFVMTHGTEDGRNEEERKQLDELAHVYKRTPTPVIWRTKEDVKLVMEGWELVEPGLVRPHLWKAEEVMKDGEKWPLTKMWWAAVGFLE</sequence>
<gene>
    <name evidence="1" type="ORF">N0V89_007336</name>
</gene>
<comment type="caution">
    <text evidence="1">The sequence shown here is derived from an EMBL/GenBank/DDBJ whole genome shotgun (WGS) entry which is preliminary data.</text>
</comment>
<reference evidence="1" key="1">
    <citation type="submission" date="2022-10" db="EMBL/GenBank/DDBJ databases">
        <title>Tapping the CABI collections for fungal endophytes: first genome assemblies for Collariella, Neodidymelliopsis, Ascochyta clinopodiicola, Didymella pomorum, Didymosphaeria variabile, Neocosmospora piperis and Neocucurbitaria cava.</title>
        <authorList>
            <person name="Hill R."/>
        </authorList>
    </citation>
    <scope>NUCLEOTIDE SEQUENCE</scope>
    <source>
        <strain evidence="1">IMI 356815</strain>
    </source>
</reference>
<dbReference type="OrthoDB" id="4889334at2759"/>
<name>A0A9W8XIN0_9PLEO</name>
<evidence type="ECO:0008006" key="3">
    <source>
        <dbReference type="Google" id="ProtNLM"/>
    </source>
</evidence>
<evidence type="ECO:0000313" key="1">
    <source>
        <dbReference type="EMBL" id="KAJ4351990.1"/>
    </source>
</evidence>
<dbReference type="Pfam" id="PF04672">
    <property type="entry name" value="Methyltransf_19"/>
    <property type="match status" value="1"/>
</dbReference>
<dbReference type="InterPro" id="IPR029063">
    <property type="entry name" value="SAM-dependent_MTases_sf"/>
</dbReference>
<accession>A0A9W8XIN0</accession>
<dbReference type="RefSeq" id="XP_056070346.1">
    <property type="nucleotide sequence ID" value="XM_056216099.1"/>
</dbReference>
<organism evidence="1 2">
    <name type="scientific">Didymosphaeria variabile</name>
    <dbReference type="NCBI Taxonomy" id="1932322"/>
    <lineage>
        <taxon>Eukaryota</taxon>
        <taxon>Fungi</taxon>
        <taxon>Dikarya</taxon>
        <taxon>Ascomycota</taxon>
        <taxon>Pezizomycotina</taxon>
        <taxon>Dothideomycetes</taxon>
        <taxon>Pleosporomycetidae</taxon>
        <taxon>Pleosporales</taxon>
        <taxon>Massarineae</taxon>
        <taxon>Didymosphaeriaceae</taxon>
        <taxon>Didymosphaeria</taxon>
    </lineage>
</organism>
<dbReference type="InterPro" id="IPR006764">
    <property type="entry name" value="SAM_dep_MeTrfase_SAV2177_type"/>
</dbReference>
<dbReference type="GeneID" id="80910866"/>
<evidence type="ECO:0000313" key="2">
    <source>
        <dbReference type="Proteomes" id="UP001140513"/>
    </source>
</evidence>
<dbReference type="Proteomes" id="UP001140513">
    <property type="component" value="Unassembled WGS sequence"/>
</dbReference>